<dbReference type="PANTHER" id="PTHR43156">
    <property type="entry name" value="STAGE II SPORULATION PROTEIN E-RELATED"/>
    <property type="match status" value="1"/>
</dbReference>
<reference evidence="3 4" key="1">
    <citation type="submission" date="2023-07" db="EMBL/GenBank/DDBJ databases">
        <title>Comparative genomics of wheat-associated soil bacteria to identify genetic determinants of phenazine resistance.</title>
        <authorList>
            <person name="Mouncey N."/>
        </authorList>
    </citation>
    <scope>NUCLEOTIDE SEQUENCE [LARGE SCALE GENOMIC DNA]</scope>
    <source>
        <strain evidence="3 4">B2I6</strain>
    </source>
</reference>
<evidence type="ECO:0000313" key="4">
    <source>
        <dbReference type="Proteomes" id="UP001230654"/>
    </source>
</evidence>
<dbReference type="PANTHER" id="PTHR43156:SF2">
    <property type="entry name" value="STAGE II SPORULATION PROTEIN E"/>
    <property type="match status" value="1"/>
</dbReference>
<gene>
    <name evidence="3" type="ORF">QF030_007576</name>
</gene>
<dbReference type="Pfam" id="PF07228">
    <property type="entry name" value="SpoIIE"/>
    <property type="match status" value="1"/>
</dbReference>
<keyword evidence="4" id="KW-1185">Reference proteome</keyword>
<organism evidence="3 4">
    <name type="scientific">Streptomyces rishiriensis</name>
    <dbReference type="NCBI Taxonomy" id="68264"/>
    <lineage>
        <taxon>Bacteria</taxon>
        <taxon>Bacillati</taxon>
        <taxon>Actinomycetota</taxon>
        <taxon>Actinomycetes</taxon>
        <taxon>Kitasatosporales</taxon>
        <taxon>Streptomycetaceae</taxon>
        <taxon>Streptomyces</taxon>
    </lineage>
</organism>
<name>A0ABU0P393_STRRH</name>
<dbReference type="SUPFAM" id="SSF81606">
    <property type="entry name" value="PP2C-like"/>
    <property type="match status" value="1"/>
</dbReference>
<dbReference type="InterPro" id="IPR001932">
    <property type="entry name" value="PPM-type_phosphatase-like_dom"/>
</dbReference>
<sequence length="414" mass="44662">MAVYEDPARMLTALTRASHLMAFEQMPAVVAAHAERAGLGRTSIFLADLQEDVLREVTGRGVNAGQGGEELRIDGTLAGRAYQKGLGGALSDGRGRHWVPVVDGTERLGVLRVDTTADGAAGGEARQDLASLVGLLLVSKRSYSDSYARLTRIRPMSPSAEMQWTLMPPQTFSDGRVTIAAAMEPAYETAGDAFDYALAEDTLHLAVFDAMGHDTGAGLTANLAIATCRSHRRRGAGLSEAGDAVEAALLEQFDHSRYATGILADLHLTTGRLSWINYGHPPPVLIRGGRWTTTLACRPTHPMGTDLGLRAVVCQEQLEPGDRLLFYTDGITEARDAKGHLFGRERFVDFIVRQHADDIPLPETLRRLIHSVLHYHDGRLEDDATVLCCAWHGDDARAPAAPGAGRTRKSPDSG</sequence>
<feature type="domain" description="PPM-type phosphatase" evidence="2">
    <location>
        <begin position="174"/>
        <end position="391"/>
    </location>
</feature>
<proteinExistence type="predicted"/>
<dbReference type="Proteomes" id="UP001230654">
    <property type="component" value="Unassembled WGS sequence"/>
</dbReference>
<protein>
    <submittedName>
        <fullName evidence="3">Serine phosphatase RsbU (Regulator of sigma subunit)</fullName>
    </submittedName>
</protein>
<accession>A0ABU0P393</accession>
<evidence type="ECO:0000259" key="2">
    <source>
        <dbReference type="SMART" id="SM00331"/>
    </source>
</evidence>
<keyword evidence="1" id="KW-0378">Hydrolase</keyword>
<dbReference type="Gene3D" id="3.60.40.10">
    <property type="entry name" value="PPM-type phosphatase domain"/>
    <property type="match status" value="1"/>
</dbReference>
<dbReference type="InterPro" id="IPR036457">
    <property type="entry name" value="PPM-type-like_dom_sf"/>
</dbReference>
<evidence type="ECO:0000313" key="3">
    <source>
        <dbReference type="EMBL" id="MDQ0585398.1"/>
    </source>
</evidence>
<comment type="caution">
    <text evidence="3">The sequence shown here is derived from an EMBL/GenBank/DDBJ whole genome shotgun (WGS) entry which is preliminary data.</text>
</comment>
<dbReference type="SMART" id="SM00331">
    <property type="entry name" value="PP2C_SIG"/>
    <property type="match status" value="1"/>
</dbReference>
<evidence type="ECO:0000256" key="1">
    <source>
        <dbReference type="ARBA" id="ARBA00022801"/>
    </source>
</evidence>
<dbReference type="InterPro" id="IPR052016">
    <property type="entry name" value="Bact_Sigma-Reg"/>
</dbReference>
<dbReference type="EMBL" id="JAUSWV010000002">
    <property type="protein sequence ID" value="MDQ0585398.1"/>
    <property type="molecule type" value="Genomic_DNA"/>
</dbReference>